<keyword evidence="2" id="KW-1185">Reference proteome</keyword>
<accession>A0ABU5EXK7</accession>
<feature type="non-terminal residue" evidence="1">
    <location>
        <position position="71"/>
    </location>
</feature>
<protein>
    <submittedName>
        <fullName evidence="1">Uncharacterized protein</fullName>
    </submittedName>
</protein>
<dbReference type="EMBL" id="JAXBLV010000171">
    <property type="protein sequence ID" value="MDY3560020.1"/>
    <property type="molecule type" value="Genomic_DNA"/>
</dbReference>
<sequence>KAAGSDQQNAADAITTALEPYLKNNPKLHEALTTVDELQDAFARNQAVRGKVLGSATAQEVTGSVQKMAEP</sequence>
<reference evidence="2" key="1">
    <citation type="journal article" date="2023" name="Mar. Drugs">
        <title>Gemmata algarum, a Novel Planctomycete Isolated from an Algal Mat, Displays Antimicrobial Activity.</title>
        <authorList>
            <person name="Kumar G."/>
            <person name="Kallscheuer N."/>
            <person name="Kashif M."/>
            <person name="Ahamad S."/>
            <person name="Jagadeeshwari U."/>
            <person name="Pannikurungottu S."/>
            <person name="Haufschild T."/>
            <person name="Kabuu M."/>
            <person name="Sasikala C."/>
            <person name="Jogler C."/>
            <person name="Ramana C."/>
        </authorList>
    </citation>
    <scope>NUCLEOTIDE SEQUENCE [LARGE SCALE GENOMIC DNA]</scope>
    <source>
        <strain evidence="2">JC673</strain>
    </source>
</reference>
<name>A0ABU5EXK7_9BACT</name>
<evidence type="ECO:0000313" key="2">
    <source>
        <dbReference type="Proteomes" id="UP001272242"/>
    </source>
</evidence>
<proteinExistence type="predicted"/>
<gene>
    <name evidence="1" type="ORF">R5W23_001243</name>
</gene>
<evidence type="ECO:0000313" key="1">
    <source>
        <dbReference type="EMBL" id="MDY3560020.1"/>
    </source>
</evidence>
<dbReference type="Proteomes" id="UP001272242">
    <property type="component" value="Unassembled WGS sequence"/>
</dbReference>
<organism evidence="1 2">
    <name type="scientific">Gemmata algarum</name>
    <dbReference type="NCBI Taxonomy" id="2975278"/>
    <lineage>
        <taxon>Bacteria</taxon>
        <taxon>Pseudomonadati</taxon>
        <taxon>Planctomycetota</taxon>
        <taxon>Planctomycetia</taxon>
        <taxon>Gemmatales</taxon>
        <taxon>Gemmataceae</taxon>
        <taxon>Gemmata</taxon>
    </lineage>
</organism>
<feature type="non-terminal residue" evidence="1">
    <location>
        <position position="1"/>
    </location>
</feature>
<comment type="caution">
    <text evidence="1">The sequence shown here is derived from an EMBL/GenBank/DDBJ whole genome shotgun (WGS) entry which is preliminary data.</text>
</comment>
<dbReference type="RefSeq" id="WP_320686680.1">
    <property type="nucleotide sequence ID" value="NZ_JAXBLV010000171.1"/>
</dbReference>